<keyword evidence="3 11" id="KW-0808">Transferase</keyword>
<dbReference type="InterPro" id="IPR002656">
    <property type="entry name" value="Acyl_transf_3_dom"/>
</dbReference>
<dbReference type="Pfam" id="PF19040">
    <property type="entry name" value="SGNH"/>
    <property type="match status" value="1"/>
</dbReference>
<evidence type="ECO:0000256" key="8">
    <source>
        <dbReference type="SAM" id="Phobius"/>
    </source>
</evidence>
<dbReference type="EMBL" id="CP094242">
    <property type="protein sequence ID" value="UNV86918.1"/>
    <property type="molecule type" value="Genomic_DNA"/>
</dbReference>
<feature type="transmembrane region" description="Helical" evidence="8">
    <location>
        <begin position="34"/>
        <end position="55"/>
    </location>
</feature>
<dbReference type="GO" id="GO:0016788">
    <property type="term" value="F:hydrolase activity, acting on ester bonds"/>
    <property type="evidence" value="ECO:0007669"/>
    <property type="project" value="UniProtKB-ARBA"/>
</dbReference>
<evidence type="ECO:0000256" key="7">
    <source>
        <dbReference type="ARBA" id="ARBA00023315"/>
    </source>
</evidence>
<dbReference type="Proteomes" id="UP000031390">
    <property type="component" value="Unassembled WGS sequence"/>
</dbReference>
<feature type="domain" description="Acyltransferase 3" evidence="9">
    <location>
        <begin position="10"/>
        <end position="333"/>
    </location>
</feature>
<evidence type="ECO:0000313" key="11">
    <source>
        <dbReference type="EMBL" id="KIC06284.1"/>
    </source>
</evidence>
<comment type="subcellular location">
    <subcellularLocation>
        <location evidence="1">Cell membrane</location>
        <topology evidence="1">Multi-pass membrane protein</topology>
    </subcellularLocation>
</comment>
<evidence type="ECO:0000256" key="5">
    <source>
        <dbReference type="ARBA" id="ARBA00022989"/>
    </source>
</evidence>
<sequence>MSKVLSYRPDIDTLRAMAVLSVVAFHIEKNWLPGGFLGVDIFFVISGFLITMIIHREMSQGIFSFKTFYIRRIKRILPAFFAVLTATLIGGFLLFTKDDFFLLWKSAVAALGFASNLYFAKGQGYFDPAQEEKPLLHIWSLSVEEQYYFVFPILLLLVVRKSWRVQFGFLIALCVLSLAASFMPSSLDKYYLPHLRACEMLVGSLTAVWMQYQQQQKLSIGKQYAAAGTLFSVCILFVCLFAYTEQTAYFPGPAALIPCLASAALIYFNHFDHPLKKFFQWKITVAIGLISYSLYLWHWPILAFMRYIGPDNLPPYSTAAAIVLMVVLSLISYFCIEKPFKNWKGSFVQSASWIYALPMLILTVGSFFAMKLPFMAQYDRMGLARSYTSCHNNTDKQCLWGDTEKQPELLILGDSHADQYKTFFDAVGKKEKWSATMVSADSCAYVEGYSARVFKQNASCRAFYQYAKEHLPRYSKVLLAMRWGNQMPENSNSISYDADFFQKFDTMLQTLSSEKQIVYLMTDNQTLSYNALRAYMLSSRIPGYRQNLHSDDEATTKGNLRIRELAAKYPNVHIIDAAALIPKDFKIDGLPVYSDKDHINPYGGIELAKRFSKENKLLDTHHSH</sequence>
<dbReference type="GO" id="GO:0005886">
    <property type="term" value="C:plasma membrane"/>
    <property type="evidence" value="ECO:0007669"/>
    <property type="project" value="UniProtKB-SubCell"/>
</dbReference>
<dbReference type="InterPro" id="IPR050879">
    <property type="entry name" value="Acyltransferase_3"/>
</dbReference>
<dbReference type="RefSeq" id="WP_039409660.1">
    <property type="nucleotide sequence ID" value="NZ_CP094242.1"/>
</dbReference>
<evidence type="ECO:0000259" key="10">
    <source>
        <dbReference type="Pfam" id="PF19040"/>
    </source>
</evidence>
<keyword evidence="7 12" id="KW-0012">Acyltransferase</keyword>
<reference evidence="12 14" key="2">
    <citation type="submission" date="2022-03" db="EMBL/GenBank/DDBJ databases">
        <title>Genome sequencing of Morococcus cerebrosus.</title>
        <authorList>
            <person name="Baek M.-G."/>
            <person name="Yi H."/>
        </authorList>
    </citation>
    <scope>NUCLEOTIDE SEQUENCE [LARGE SCALE GENOMIC DNA]</scope>
    <source>
        <strain evidence="12 14">CIP 81.93</strain>
    </source>
</reference>
<feature type="transmembrane region" description="Helical" evidence="8">
    <location>
        <begin position="224"/>
        <end position="243"/>
    </location>
</feature>
<dbReference type="Gene3D" id="3.40.50.1110">
    <property type="entry name" value="SGNH hydrolase"/>
    <property type="match status" value="1"/>
</dbReference>
<gene>
    <name evidence="11" type="ORF">MCC93_22640</name>
    <name evidence="12" type="ORF">MON37_09675</name>
</gene>
<dbReference type="Proteomes" id="UP000829504">
    <property type="component" value="Chromosome"/>
</dbReference>
<feature type="domain" description="SGNH" evidence="10">
    <location>
        <begin position="390"/>
        <end position="612"/>
    </location>
</feature>
<dbReference type="AlphaFoldDB" id="A0A0C1E3E5"/>
<proteinExistence type="predicted"/>
<accession>A0A0C1E3E5</accession>
<evidence type="ECO:0000259" key="9">
    <source>
        <dbReference type="Pfam" id="PF01757"/>
    </source>
</evidence>
<feature type="transmembrane region" description="Helical" evidence="8">
    <location>
        <begin position="279"/>
        <end position="297"/>
    </location>
</feature>
<feature type="transmembrane region" description="Helical" evidence="8">
    <location>
        <begin position="76"/>
        <end position="95"/>
    </location>
</feature>
<evidence type="ECO:0000313" key="13">
    <source>
        <dbReference type="Proteomes" id="UP000031390"/>
    </source>
</evidence>
<keyword evidence="4 8" id="KW-0812">Transmembrane</keyword>
<dbReference type="Pfam" id="PF01757">
    <property type="entry name" value="Acyl_transf_3"/>
    <property type="match status" value="1"/>
</dbReference>
<keyword evidence="5 8" id="KW-1133">Transmembrane helix</keyword>
<dbReference type="GO" id="GO:0009103">
    <property type="term" value="P:lipopolysaccharide biosynthetic process"/>
    <property type="evidence" value="ECO:0007669"/>
    <property type="project" value="TreeGrafter"/>
</dbReference>
<keyword evidence="14" id="KW-1185">Reference proteome</keyword>
<dbReference type="PANTHER" id="PTHR23028">
    <property type="entry name" value="ACETYLTRANSFERASE"/>
    <property type="match status" value="1"/>
</dbReference>
<dbReference type="InterPro" id="IPR036514">
    <property type="entry name" value="SGNH_hydro_sf"/>
</dbReference>
<feature type="transmembrane region" description="Helical" evidence="8">
    <location>
        <begin position="249"/>
        <end position="267"/>
    </location>
</feature>
<evidence type="ECO:0000313" key="14">
    <source>
        <dbReference type="Proteomes" id="UP000829504"/>
    </source>
</evidence>
<dbReference type="EMBL" id="JUFZ01000109">
    <property type="protein sequence ID" value="KIC06284.1"/>
    <property type="molecule type" value="Genomic_DNA"/>
</dbReference>
<evidence type="ECO:0000256" key="4">
    <source>
        <dbReference type="ARBA" id="ARBA00022692"/>
    </source>
</evidence>
<dbReference type="GO" id="GO:0016747">
    <property type="term" value="F:acyltransferase activity, transferring groups other than amino-acyl groups"/>
    <property type="evidence" value="ECO:0007669"/>
    <property type="project" value="InterPro"/>
</dbReference>
<feature type="transmembrane region" description="Helical" evidence="8">
    <location>
        <begin position="167"/>
        <end position="187"/>
    </location>
</feature>
<feature type="transmembrane region" description="Helical" evidence="8">
    <location>
        <begin position="348"/>
        <end position="370"/>
    </location>
</feature>
<evidence type="ECO:0000256" key="3">
    <source>
        <dbReference type="ARBA" id="ARBA00022679"/>
    </source>
</evidence>
<dbReference type="PANTHER" id="PTHR23028:SF53">
    <property type="entry name" value="ACYL_TRANSF_3 DOMAIN-CONTAINING PROTEIN"/>
    <property type="match status" value="1"/>
</dbReference>
<dbReference type="InterPro" id="IPR043968">
    <property type="entry name" value="SGNH"/>
</dbReference>
<evidence type="ECO:0000256" key="1">
    <source>
        <dbReference type="ARBA" id="ARBA00004651"/>
    </source>
</evidence>
<keyword evidence="6 8" id="KW-0472">Membrane</keyword>
<protein>
    <submittedName>
        <fullName evidence="11">Acetyltransferase PglI</fullName>
    </submittedName>
    <submittedName>
        <fullName evidence="12">Acyltransferase</fullName>
    </submittedName>
</protein>
<keyword evidence="2" id="KW-1003">Cell membrane</keyword>
<evidence type="ECO:0000313" key="12">
    <source>
        <dbReference type="EMBL" id="UNV86918.1"/>
    </source>
</evidence>
<organism evidence="11 13">
    <name type="scientific">Morococcus cerebrosus</name>
    <dbReference type="NCBI Taxonomy" id="1056807"/>
    <lineage>
        <taxon>Bacteria</taxon>
        <taxon>Pseudomonadati</taxon>
        <taxon>Pseudomonadota</taxon>
        <taxon>Betaproteobacteria</taxon>
        <taxon>Neisseriales</taxon>
        <taxon>Neisseriaceae</taxon>
        <taxon>Morococcus</taxon>
    </lineage>
</organism>
<evidence type="ECO:0000256" key="6">
    <source>
        <dbReference type="ARBA" id="ARBA00023136"/>
    </source>
</evidence>
<dbReference type="PATRIC" id="fig|1056807.3.peg.2169"/>
<name>A0A0C1E3E5_9NEIS</name>
<feature type="transmembrane region" description="Helical" evidence="8">
    <location>
        <begin position="317"/>
        <end position="336"/>
    </location>
</feature>
<evidence type="ECO:0000256" key="2">
    <source>
        <dbReference type="ARBA" id="ARBA00022475"/>
    </source>
</evidence>
<reference evidence="11 13" key="1">
    <citation type="submission" date="2014-12" db="EMBL/GenBank/DDBJ databases">
        <title>Genome sequence of Morococcus cerebrosus.</title>
        <authorList>
            <person name="Shin S.-K."/>
            <person name="Yi H."/>
        </authorList>
    </citation>
    <scope>NUCLEOTIDE SEQUENCE [LARGE SCALE GENOMIC DNA]</scope>
    <source>
        <strain evidence="11 13">CIP 81.93</strain>
    </source>
</reference>